<proteinExistence type="predicted"/>
<dbReference type="InterPro" id="IPR001173">
    <property type="entry name" value="Glyco_trans_2-like"/>
</dbReference>
<comment type="caution">
    <text evidence="2">The sequence shown here is derived from an EMBL/GenBank/DDBJ whole genome shotgun (WGS) entry which is preliminary data.</text>
</comment>
<gene>
    <name evidence="2" type="ORF">S03H2_39376</name>
</gene>
<protein>
    <recommendedName>
        <fullName evidence="1">Glycosyltransferase 2-like domain-containing protein</fullName>
    </recommendedName>
</protein>
<dbReference type="AlphaFoldDB" id="X1FSF6"/>
<dbReference type="Gene3D" id="3.90.550.10">
    <property type="entry name" value="Spore Coat Polysaccharide Biosynthesis Protein SpsA, Chain A"/>
    <property type="match status" value="1"/>
</dbReference>
<accession>X1FSF6</accession>
<evidence type="ECO:0000313" key="2">
    <source>
        <dbReference type="EMBL" id="GAH48591.1"/>
    </source>
</evidence>
<dbReference type="SUPFAM" id="SSF53448">
    <property type="entry name" value="Nucleotide-diphospho-sugar transferases"/>
    <property type="match status" value="1"/>
</dbReference>
<sequence>MGETYNKALQISQGELIAVLEGNDFWPADKLEKQFPAFERKEVVLSWGKAAVTNSRGKTLWIISKSLSWFKNRTRIEVLRKLLLHNFIPACAAMCCKDALLSVGGFKQPEVYTLC</sequence>
<dbReference type="InterPro" id="IPR029044">
    <property type="entry name" value="Nucleotide-diphossugar_trans"/>
</dbReference>
<dbReference type="Pfam" id="PF00535">
    <property type="entry name" value="Glycos_transf_2"/>
    <property type="match status" value="1"/>
</dbReference>
<evidence type="ECO:0000259" key="1">
    <source>
        <dbReference type="Pfam" id="PF00535"/>
    </source>
</evidence>
<reference evidence="2" key="1">
    <citation type="journal article" date="2014" name="Front. Microbiol.">
        <title>High frequency of phylogenetically diverse reductive dehalogenase-homologous genes in deep subseafloor sedimentary metagenomes.</title>
        <authorList>
            <person name="Kawai M."/>
            <person name="Futagami T."/>
            <person name="Toyoda A."/>
            <person name="Takaki Y."/>
            <person name="Nishi S."/>
            <person name="Hori S."/>
            <person name="Arai W."/>
            <person name="Tsubouchi T."/>
            <person name="Morono Y."/>
            <person name="Uchiyama I."/>
            <person name="Ito T."/>
            <person name="Fujiyama A."/>
            <person name="Inagaki F."/>
            <person name="Takami H."/>
        </authorList>
    </citation>
    <scope>NUCLEOTIDE SEQUENCE</scope>
    <source>
        <strain evidence="2">Expedition CK06-06</strain>
    </source>
</reference>
<organism evidence="2">
    <name type="scientific">marine sediment metagenome</name>
    <dbReference type="NCBI Taxonomy" id="412755"/>
    <lineage>
        <taxon>unclassified sequences</taxon>
        <taxon>metagenomes</taxon>
        <taxon>ecological metagenomes</taxon>
    </lineage>
</organism>
<feature type="domain" description="Glycosyltransferase 2-like" evidence="1">
    <location>
        <begin position="4"/>
        <end position="97"/>
    </location>
</feature>
<dbReference type="EMBL" id="BARU01024336">
    <property type="protein sequence ID" value="GAH48591.1"/>
    <property type="molecule type" value="Genomic_DNA"/>
</dbReference>
<name>X1FSF6_9ZZZZ</name>